<dbReference type="Proteomes" id="UP000886721">
    <property type="component" value="Unassembled WGS sequence"/>
</dbReference>
<evidence type="ECO:0000256" key="2">
    <source>
        <dbReference type="ARBA" id="ARBA00022801"/>
    </source>
</evidence>
<keyword evidence="1" id="KW-0479">Metal-binding</keyword>
<name>A0A9D1WXA7_9FIRM</name>
<comment type="caution">
    <text evidence="4">The sequence shown here is derived from an EMBL/GenBank/DDBJ whole genome shotgun (WGS) entry which is preliminary data.</text>
</comment>
<feature type="domain" description="NodB homology" evidence="3">
    <location>
        <begin position="79"/>
        <end position="253"/>
    </location>
</feature>
<dbReference type="AlphaFoldDB" id="A0A9D1WXA7"/>
<protein>
    <submittedName>
        <fullName evidence="4">Polysaccharide deacetylase family protein</fullName>
    </submittedName>
</protein>
<dbReference type="InterPro" id="IPR011330">
    <property type="entry name" value="Glyco_hydro/deAcase_b/a-brl"/>
</dbReference>
<keyword evidence="2" id="KW-0378">Hydrolase</keyword>
<dbReference type="CDD" id="cd10954">
    <property type="entry name" value="CE4_CtAXE_like"/>
    <property type="match status" value="1"/>
</dbReference>
<reference evidence="4" key="2">
    <citation type="submission" date="2021-04" db="EMBL/GenBank/DDBJ databases">
        <authorList>
            <person name="Gilroy R."/>
        </authorList>
    </citation>
    <scope>NUCLEOTIDE SEQUENCE</scope>
    <source>
        <strain evidence="4">CHK191-13928</strain>
    </source>
</reference>
<dbReference type="SUPFAM" id="SSF88713">
    <property type="entry name" value="Glycoside hydrolase/deacetylase"/>
    <property type="match status" value="1"/>
</dbReference>
<dbReference type="EMBL" id="DXEM01000037">
    <property type="protein sequence ID" value="HIX68934.1"/>
    <property type="molecule type" value="Genomic_DNA"/>
</dbReference>
<dbReference type="InterPro" id="IPR050248">
    <property type="entry name" value="Polysacc_deacetylase_ArnD"/>
</dbReference>
<dbReference type="PANTHER" id="PTHR10587">
    <property type="entry name" value="GLYCOSYL TRANSFERASE-RELATED"/>
    <property type="match status" value="1"/>
</dbReference>
<evidence type="ECO:0000256" key="1">
    <source>
        <dbReference type="ARBA" id="ARBA00022723"/>
    </source>
</evidence>
<dbReference type="Pfam" id="PF01522">
    <property type="entry name" value="Polysacc_deac_1"/>
    <property type="match status" value="1"/>
</dbReference>
<dbReference type="PROSITE" id="PS51677">
    <property type="entry name" value="NODB"/>
    <property type="match status" value="1"/>
</dbReference>
<evidence type="ECO:0000313" key="4">
    <source>
        <dbReference type="EMBL" id="HIX68934.1"/>
    </source>
</evidence>
<dbReference type="GO" id="GO:0046872">
    <property type="term" value="F:metal ion binding"/>
    <property type="evidence" value="ECO:0007669"/>
    <property type="project" value="UniProtKB-KW"/>
</dbReference>
<dbReference type="Gene3D" id="3.20.20.370">
    <property type="entry name" value="Glycoside hydrolase/deacetylase"/>
    <property type="match status" value="1"/>
</dbReference>
<dbReference type="PANTHER" id="PTHR10587:SF133">
    <property type="entry name" value="CHITIN DEACETYLASE 1-RELATED"/>
    <property type="match status" value="1"/>
</dbReference>
<accession>A0A9D1WXA7</accession>
<dbReference type="GO" id="GO:0016020">
    <property type="term" value="C:membrane"/>
    <property type="evidence" value="ECO:0007669"/>
    <property type="project" value="TreeGrafter"/>
</dbReference>
<sequence>MRRRRRRNKGSIVILCLMLVIAAAGIVFAARYMRTEYRSVSDHFGEYAVQANEGILAKDTKKKLKQSLYVPRKIDTSKKLIAFSFDDGPKRGNTERILEALDKQDFRASFFILGQNAKEYPDIVEKIYKSGNEVSGHSWSHPLLTKLSQGGIKEQQDKMNDAISKACGTTAVSFRPPYGGINDNVKQVIDGPLILWSVDTLDWKTRNAKNTEKVILEKAKDGDIVLMHDIHKQTVEAVENVLPILKEKGYEVCTVSELLEAKGVKAGKGDVVISAHQVN</sequence>
<reference evidence="4" key="1">
    <citation type="journal article" date="2021" name="PeerJ">
        <title>Extensive microbial diversity within the chicken gut microbiome revealed by metagenomics and culture.</title>
        <authorList>
            <person name="Gilroy R."/>
            <person name="Ravi A."/>
            <person name="Getino M."/>
            <person name="Pursley I."/>
            <person name="Horton D.L."/>
            <person name="Alikhan N.F."/>
            <person name="Baker D."/>
            <person name="Gharbi K."/>
            <person name="Hall N."/>
            <person name="Watson M."/>
            <person name="Adriaenssens E.M."/>
            <person name="Foster-Nyarko E."/>
            <person name="Jarju S."/>
            <person name="Secka A."/>
            <person name="Antonio M."/>
            <person name="Oren A."/>
            <person name="Chaudhuri R.R."/>
            <person name="La Ragione R."/>
            <person name="Hildebrand F."/>
            <person name="Pallen M.J."/>
        </authorList>
    </citation>
    <scope>NUCLEOTIDE SEQUENCE</scope>
    <source>
        <strain evidence="4">CHK191-13928</strain>
    </source>
</reference>
<dbReference type="InterPro" id="IPR002509">
    <property type="entry name" value="NODB_dom"/>
</dbReference>
<organism evidence="4 5">
    <name type="scientific">Candidatus Anaerostipes excrementavium</name>
    <dbReference type="NCBI Taxonomy" id="2838463"/>
    <lineage>
        <taxon>Bacteria</taxon>
        <taxon>Bacillati</taxon>
        <taxon>Bacillota</taxon>
        <taxon>Clostridia</taxon>
        <taxon>Lachnospirales</taxon>
        <taxon>Lachnospiraceae</taxon>
        <taxon>Anaerostipes</taxon>
    </lineage>
</organism>
<evidence type="ECO:0000259" key="3">
    <source>
        <dbReference type="PROSITE" id="PS51677"/>
    </source>
</evidence>
<proteinExistence type="predicted"/>
<dbReference type="GO" id="GO:0005975">
    <property type="term" value="P:carbohydrate metabolic process"/>
    <property type="evidence" value="ECO:0007669"/>
    <property type="project" value="InterPro"/>
</dbReference>
<gene>
    <name evidence="4" type="ORF">H9735_12540</name>
</gene>
<evidence type="ECO:0000313" key="5">
    <source>
        <dbReference type="Proteomes" id="UP000886721"/>
    </source>
</evidence>
<dbReference type="GO" id="GO:0016810">
    <property type="term" value="F:hydrolase activity, acting on carbon-nitrogen (but not peptide) bonds"/>
    <property type="evidence" value="ECO:0007669"/>
    <property type="project" value="InterPro"/>
</dbReference>